<name>A0A916TXD4_9HYPH</name>
<evidence type="ECO:0000256" key="1">
    <source>
        <dbReference type="SAM" id="SignalP"/>
    </source>
</evidence>
<dbReference type="AlphaFoldDB" id="A0A916TXD4"/>
<feature type="signal peptide" evidence="1">
    <location>
        <begin position="1"/>
        <end position="34"/>
    </location>
</feature>
<feature type="chain" id="PRO_5037058393" description="Outer membrane protein beta-barrel domain-containing protein" evidence="1">
    <location>
        <begin position="35"/>
        <end position="275"/>
    </location>
</feature>
<keyword evidence="3" id="KW-1185">Reference proteome</keyword>
<accession>A0A916TXD4</accession>
<sequence>MDNQSMTARFLRRALAAAGCAMLAWTVQPVAATAADLSWAAEPAPAPLMPEWRFQLTGYGWATSMTGDVGVKHLPPAQVDVPFSKILKHLDGGLMGSFRATNGTWTVMTDTVWAKLSDKTVINAGGGTGVELGMRQLIASALVGYRLPIGAPDLELSLTAGVRYQRLTVTTKIQPGFLPLSIDRSSVKQWADPVFGLLAHYRINDRWFVNALGDVGGFGAGSRLTAQGFGSVGYMWTAKLSTALGYRAIYTDYKDGGFVYKVTEHGPFMSVAYHF</sequence>
<dbReference type="EMBL" id="BMGG01000001">
    <property type="protein sequence ID" value="GGC49366.1"/>
    <property type="molecule type" value="Genomic_DNA"/>
</dbReference>
<dbReference type="Proteomes" id="UP000637002">
    <property type="component" value="Unassembled WGS sequence"/>
</dbReference>
<reference evidence="2" key="1">
    <citation type="journal article" date="2014" name="Int. J. Syst. Evol. Microbiol.">
        <title>Complete genome sequence of Corynebacterium casei LMG S-19264T (=DSM 44701T), isolated from a smear-ripened cheese.</title>
        <authorList>
            <consortium name="US DOE Joint Genome Institute (JGI-PGF)"/>
            <person name="Walter F."/>
            <person name="Albersmeier A."/>
            <person name="Kalinowski J."/>
            <person name="Ruckert C."/>
        </authorList>
    </citation>
    <scope>NUCLEOTIDE SEQUENCE</scope>
    <source>
        <strain evidence="2">CGMCC 1.12919</strain>
    </source>
</reference>
<comment type="caution">
    <text evidence="2">The sequence shown here is derived from an EMBL/GenBank/DDBJ whole genome shotgun (WGS) entry which is preliminary data.</text>
</comment>
<reference evidence="2" key="2">
    <citation type="submission" date="2020-09" db="EMBL/GenBank/DDBJ databases">
        <authorList>
            <person name="Sun Q."/>
            <person name="Zhou Y."/>
        </authorList>
    </citation>
    <scope>NUCLEOTIDE SEQUENCE</scope>
    <source>
        <strain evidence="2">CGMCC 1.12919</strain>
    </source>
</reference>
<evidence type="ECO:0008006" key="4">
    <source>
        <dbReference type="Google" id="ProtNLM"/>
    </source>
</evidence>
<keyword evidence="1" id="KW-0732">Signal</keyword>
<evidence type="ECO:0000313" key="3">
    <source>
        <dbReference type="Proteomes" id="UP000637002"/>
    </source>
</evidence>
<organism evidence="2 3">
    <name type="scientific">Chelatococcus reniformis</name>
    <dbReference type="NCBI Taxonomy" id="1494448"/>
    <lineage>
        <taxon>Bacteria</taxon>
        <taxon>Pseudomonadati</taxon>
        <taxon>Pseudomonadota</taxon>
        <taxon>Alphaproteobacteria</taxon>
        <taxon>Hyphomicrobiales</taxon>
        <taxon>Chelatococcaceae</taxon>
        <taxon>Chelatococcus</taxon>
    </lineage>
</organism>
<protein>
    <recommendedName>
        <fullName evidence="4">Outer membrane protein beta-barrel domain-containing protein</fullName>
    </recommendedName>
</protein>
<dbReference type="RefSeq" id="WP_188607581.1">
    <property type="nucleotide sequence ID" value="NZ_BMGG01000001.1"/>
</dbReference>
<evidence type="ECO:0000313" key="2">
    <source>
        <dbReference type="EMBL" id="GGC49366.1"/>
    </source>
</evidence>
<gene>
    <name evidence="2" type="ORF">GCM10010994_05650</name>
</gene>
<proteinExistence type="predicted"/>